<feature type="compositionally biased region" description="Polar residues" evidence="1">
    <location>
        <begin position="709"/>
        <end position="721"/>
    </location>
</feature>
<feature type="compositionally biased region" description="Low complexity" evidence="1">
    <location>
        <begin position="44"/>
        <end position="54"/>
    </location>
</feature>
<keyword evidence="3" id="KW-1185">Reference proteome</keyword>
<evidence type="ECO:0000313" key="3">
    <source>
        <dbReference type="Proteomes" id="UP001390339"/>
    </source>
</evidence>
<comment type="caution">
    <text evidence="2">The sequence shown here is derived from an EMBL/GenBank/DDBJ whole genome shotgun (WGS) entry which is preliminary data.</text>
</comment>
<feature type="compositionally biased region" description="Low complexity" evidence="1">
    <location>
        <begin position="729"/>
        <end position="744"/>
    </location>
</feature>
<feature type="region of interest" description="Disordered" evidence="1">
    <location>
        <begin position="439"/>
        <end position="468"/>
    </location>
</feature>
<feature type="region of interest" description="Disordered" evidence="1">
    <location>
        <begin position="19"/>
        <end position="77"/>
    </location>
</feature>
<name>A0ABR2HPE7_9PEZI</name>
<proteinExistence type="predicted"/>
<feature type="region of interest" description="Disordered" evidence="1">
    <location>
        <begin position="396"/>
        <end position="421"/>
    </location>
</feature>
<feature type="compositionally biased region" description="Basic and acidic residues" evidence="1">
    <location>
        <begin position="825"/>
        <end position="836"/>
    </location>
</feature>
<evidence type="ECO:0000313" key="2">
    <source>
        <dbReference type="EMBL" id="KAK8850987.1"/>
    </source>
</evidence>
<gene>
    <name evidence="2" type="ORF">PGQ11_013466</name>
</gene>
<feature type="compositionally biased region" description="Basic and acidic residues" evidence="1">
    <location>
        <begin position="632"/>
        <end position="646"/>
    </location>
</feature>
<sequence>MTSSNSSFFSRIARGNESLLPLHTDNRRSSSRSSNEYDLRDLSPRISSPLLSPDTRQDLDFSDTESRSSRRSFRDRRSKAKAVAYAEHAQEFPPMSVIDRMRLQREARAAAQAKLQQQQQQQLSREQRRRQGLPSWTPPFTSRFPDENESLPPQEHGRSWRTHNTSLPSPNHQNYTSSMGFVGSVLLGRAPNASDRSTTVETDTTFRTLQRRERQIQEELQRLLDAQGAAIERQISWDITTAAAGDESSRASTPQQGSTSRRSSASQSPMRTRNSAGPAVIPVRQPKPKPLSLDEVREGIARALSMLSDLKAEETQYILESRQARLAAIAKANKLANQHKTIASELKAMETDTDSPLQREIKSMDSEYKHVCVDIEEFEQKLRLLKQRKTELERRMEEARSERESGLSGYRGALKGTERSIGDMMKRPGVRVLDIDDGLLDSSSQVPGEVDHKDDDTETDEESVKESAGLVERRLTGKDFMHLRPERRTLAMAKEWWLGEIALLTQRQAAVDREVKALHEGIEVWGDVVGEISGYEMRLVDAITNLMDANLEDKNMSLKESLRRRDEKLFRSQYSDLTHTIRGIEGYLGHAEAKGYNLLIAAIGGELTGFKEGERMLLETMDSHGIEYIKEDNKKTTASTTKERGGGSRVTSKSGLIDLQQEVDRDRNSRIPTLHDDETVQSEKQQQLSPLDDDITGSVIRNWGGSVLEEQQQPEPTTTKEAPQKPVILLSRSSRGSSLVNSPLKRSLHQEAKVKFEDDHDHNDDDHMQQHSQQEHHHHDESDNEVPLGLLSESHLHDAEESDDGHGHDHDSSTNEVPTEFLSMYHDDDKDEDKKASPAAVAADAKDSSKKDSGKEKGDEEEEHAGHNEVPLDLMTESRKEDADEHTDHHNEVPLDLMTESRREDVD</sequence>
<protein>
    <submittedName>
        <fullName evidence="2">Autophagy-related protein 28 protein</fullName>
    </submittedName>
</protein>
<feature type="compositionally biased region" description="Basic and acidic residues" evidence="1">
    <location>
        <begin position="876"/>
        <end position="907"/>
    </location>
</feature>
<organism evidence="2 3">
    <name type="scientific">Apiospora arundinis</name>
    <dbReference type="NCBI Taxonomy" id="335852"/>
    <lineage>
        <taxon>Eukaryota</taxon>
        <taxon>Fungi</taxon>
        <taxon>Dikarya</taxon>
        <taxon>Ascomycota</taxon>
        <taxon>Pezizomycotina</taxon>
        <taxon>Sordariomycetes</taxon>
        <taxon>Xylariomycetidae</taxon>
        <taxon>Amphisphaeriales</taxon>
        <taxon>Apiosporaceae</taxon>
        <taxon>Apiospora</taxon>
    </lineage>
</organism>
<evidence type="ECO:0000256" key="1">
    <source>
        <dbReference type="SAM" id="MobiDB-lite"/>
    </source>
</evidence>
<feature type="compositionally biased region" description="Polar residues" evidence="1">
    <location>
        <begin position="162"/>
        <end position="176"/>
    </location>
</feature>
<feature type="compositionally biased region" description="Low complexity" evidence="1">
    <location>
        <begin position="255"/>
        <end position="271"/>
    </location>
</feature>
<feature type="compositionally biased region" description="Basic and acidic residues" evidence="1">
    <location>
        <begin position="396"/>
        <end position="405"/>
    </location>
</feature>
<dbReference type="Proteomes" id="UP001390339">
    <property type="component" value="Unassembled WGS sequence"/>
</dbReference>
<feature type="compositionally biased region" description="Basic and acidic residues" evidence="1">
    <location>
        <begin position="794"/>
        <end position="813"/>
    </location>
</feature>
<feature type="compositionally biased region" description="Basic and acidic residues" evidence="1">
    <location>
        <begin position="55"/>
        <end position="68"/>
    </location>
</feature>
<accession>A0ABR2HPE7</accession>
<feature type="compositionally biased region" description="Basic and acidic residues" evidence="1">
    <location>
        <begin position="662"/>
        <end position="678"/>
    </location>
</feature>
<feature type="compositionally biased region" description="Basic and acidic residues" evidence="1">
    <location>
        <begin position="844"/>
        <end position="858"/>
    </location>
</feature>
<feature type="region of interest" description="Disordered" evidence="1">
    <location>
        <begin position="242"/>
        <end position="291"/>
    </location>
</feature>
<feature type="region of interest" description="Disordered" evidence="1">
    <location>
        <begin position="632"/>
        <end position="907"/>
    </location>
</feature>
<dbReference type="EMBL" id="JAPCWZ010000009">
    <property type="protein sequence ID" value="KAK8850987.1"/>
    <property type="molecule type" value="Genomic_DNA"/>
</dbReference>
<feature type="region of interest" description="Disordered" evidence="1">
    <location>
        <begin position="108"/>
        <end position="176"/>
    </location>
</feature>
<feature type="compositionally biased region" description="Low complexity" evidence="1">
    <location>
        <begin position="109"/>
        <end position="124"/>
    </location>
</feature>
<reference evidence="2 3" key="1">
    <citation type="journal article" date="2024" name="IMA Fungus">
        <title>Apiospora arundinis, a panoply of carbohydrate-active enzymes and secondary metabolites.</title>
        <authorList>
            <person name="Sorensen T."/>
            <person name="Petersen C."/>
            <person name="Muurmann A.T."/>
            <person name="Christiansen J.V."/>
            <person name="Brundto M.L."/>
            <person name="Overgaard C.K."/>
            <person name="Boysen A.T."/>
            <person name="Wollenberg R.D."/>
            <person name="Larsen T.O."/>
            <person name="Sorensen J.L."/>
            <person name="Nielsen K.L."/>
            <person name="Sondergaard T.E."/>
        </authorList>
    </citation>
    <scope>NUCLEOTIDE SEQUENCE [LARGE SCALE GENOMIC DNA]</scope>
    <source>
        <strain evidence="2 3">AAU 773</strain>
    </source>
</reference>
<feature type="compositionally biased region" description="Basic and acidic residues" evidence="1">
    <location>
        <begin position="748"/>
        <end position="781"/>
    </location>
</feature>